<keyword evidence="2" id="KW-1185">Reference proteome</keyword>
<evidence type="ECO:0000313" key="2">
    <source>
        <dbReference type="Proteomes" id="UP000295444"/>
    </source>
</evidence>
<protein>
    <submittedName>
        <fullName evidence="1">Uncharacterized protein</fullName>
    </submittedName>
</protein>
<dbReference type="RefSeq" id="WP_133849872.1">
    <property type="nucleotide sequence ID" value="NZ_SNXZ01000002.1"/>
</dbReference>
<comment type="caution">
    <text evidence="1">The sequence shown here is derived from an EMBL/GenBank/DDBJ whole genome shotgun (WGS) entry which is preliminary data.</text>
</comment>
<name>A0A4R6SGW8_LABRH</name>
<dbReference type="AlphaFoldDB" id="A0A4R6SGW8"/>
<dbReference type="EMBL" id="SNXZ01000002">
    <property type="protein sequence ID" value="TDQ01272.1"/>
    <property type="molecule type" value="Genomic_DNA"/>
</dbReference>
<gene>
    <name evidence="1" type="ORF">EV186_1021140</name>
</gene>
<proteinExistence type="predicted"/>
<dbReference type="Proteomes" id="UP000295444">
    <property type="component" value="Unassembled WGS sequence"/>
</dbReference>
<evidence type="ECO:0000313" key="1">
    <source>
        <dbReference type="EMBL" id="TDQ01272.1"/>
    </source>
</evidence>
<reference evidence="1 2" key="1">
    <citation type="submission" date="2019-03" db="EMBL/GenBank/DDBJ databases">
        <title>Genomic Encyclopedia of Type Strains, Phase IV (KMG-IV): sequencing the most valuable type-strain genomes for metagenomic binning, comparative biology and taxonomic classification.</title>
        <authorList>
            <person name="Goeker M."/>
        </authorList>
    </citation>
    <scope>NUCLEOTIDE SEQUENCE [LARGE SCALE GENOMIC DNA]</scope>
    <source>
        <strain evidence="1 2">DSM 45361</strain>
    </source>
</reference>
<organism evidence="1 2">
    <name type="scientific">Labedaea rhizosphaerae</name>
    <dbReference type="NCBI Taxonomy" id="598644"/>
    <lineage>
        <taxon>Bacteria</taxon>
        <taxon>Bacillati</taxon>
        <taxon>Actinomycetota</taxon>
        <taxon>Actinomycetes</taxon>
        <taxon>Pseudonocardiales</taxon>
        <taxon>Pseudonocardiaceae</taxon>
        <taxon>Labedaea</taxon>
    </lineage>
</organism>
<accession>A0A4R6SGW8</accession>
<sequence length="78" mass="8708">MTTLIMPELWARSLATKDTVHLVETSGGNPRRVQMPQGFAWIAVCRAVLHSEETQVDEASLTRCATCADILEETRAHR</sequence>